<sequence length="73" mass="8243">MPSTSNFEIGLNEIGLSAPSRHDHSRGFITISRIPNLSFLGLIIHSILCTTIEESKSILTVKERGERLIFWFN</sequence>
<dbReference type="Proteomes" id="UP001055879">
    <property type="component" value="Linkage Group LG18"/>
</dbReference>
<proteinExistence type="predicted"/>
<protein>
    <submittedName>
        <fullName evidence="1">Uncharacterized protein</fullName>
    </submittedName>
</protein>
<evidence type="ECO:0000313" key="2">
    <source>
        <dbReference type="Proteomes" id="UP001055879"/>
    </source>
</evidence>
<reference evidence="2" key="1">
    <citation type="journal article" date="2022" name="Mol. Ecol. Resour.">
        <title>The genomes of chicory, endive, great burdock and yacon provide insights into Asteraceae palaeo-polyploidization history and plant inulin production.</title>
        <authorList>
            <person name="Fan W."/>
            <person name="Wang S."/>
            <person name="Wang H."/>
            <person name="Wang A."/>
            <person name="Jiang F."/>
            <person name="Liu H."/>
            <person name="Zhao H."/>
            <person name="Xu D."/>
            <person name="Zhang Y."/>
        </authorList>
    </citation>
    <scope>NUCLEOTIDE SEQUENCE [LARGE SCALE GENOMIC DNA]</scope>
    <source>
        <strain evidence="2">cv. Niubang</strain>
    </source>
</reference>
<reference evidence="1 2" key="2">
    <citation type="journal article" date="2022" name="Mol. Ecol. Resour.">
        <title>The genomes of chicory, endive, great burdock and yacon provide insights into Asteraceae paleo-polyploidization history and plant inulin production.</title>
        <authorList>
            <person name="Fan W."/>
            <person name="Wang S."/>
            <person name="Wang H."/>
            <person name="Wang A."/>
            <person name="Jiang F."/>
            <person name="Liu H."/>
            <person name="Zhao H."/>
            <person name="Xu D."/>
            <person name="Zhang Y."/>
        </authorList>
    </citation>
    <scope>NUCLEOTIDE SEQUENCE [LARGE SCALE GENOMIC DNA]</scope>
    <source>
        <strain evidence="2">cv. Niubang</strain>
    </source>
</reference>
<accession>A0ACB8XFE7</accession>
<gene>
    <name evidence="1" type="ORF">L6452_44275</name>
</gene>
<name>A0ACB8XFE7_ARCLA</name>
<comment type="caution">
    <text evidence="1">The sequence shown here is derived from an EMBL/GenBank/DDBJ whole genome shotgun (WGS) entry which is preliminary data.</text>
</comment>
<keyword evidence="2" id="KW-1185">Reference proteome</keyword>
<organism evidence="1 2">
    <name type="scientific">Arctium lappa</name>
    <name type="common">Greater burdock</name>
    <name type="synonym">Lappa major</name>
    <dbReference type="NCBI Taxonomy" id="4217"/>
    <lineage>
        <taxon>Eukaryota</taxon>
        <taxon>Viridiplantae</taxon>
        <taxon>Streptophyta</taxon>
        <taxon>Embryophyta</taxon>
        <taxon>Tracheophyta</taxon>
        <taxon>Spermatophyta</taxon>
        <taxon>Magnoliopsida</taxon>
        <taxon>eudicotyledons</taxon>
        <taxon>Gunneridae</taxon>
        <taxon>Pentapetalae</taxon>
        <taxon>asterids</taxon>
        <taxon>campanulids</taxon>
        <taxon>Asterales</taxon>
        <taxon>Asteraceae</taxon>
        <taxon>Carduoideae</taxon>
        <taxon>Cardueae</taxon>
        <taxon>Arctiinae</taxon>
        <taxon>Arctium</taxon>
    </lineage>
</organism>
<evidence type="ECO:0000313" key="1">
    <source>
        <dbReference type="EMBL" id="KAI3665646.1"/>
    </source>
</evidence>
<dbReference type="EMBL" id="CM042064">
    <property type="protein sequence ID" value="KAI3665646.1"/>
    <property type="molecule type" value="Genomic_DNA"/>
</dbReference>